<dbReference type="InterPro" id="IPR033140">
    <property type="entry name" value="Lipase_GDXG_put_SER_AS"/>
</dbReference>
<sequence>MAAAFPDLGGSVTDAVLARRLIDAIPRPAVEPPPVGSVEDRTVPGPPGAPDVPVRIYRPGPPAGQGPRPTVVYYHGGGWVVGGLDSHDTSLRELCRASGAVLVSVDYRLAPEAPFPAAVEDAYAALVWAANRAGELGGDPRSLVVAGDSAGGTLAAVVALAAKERGGPAPALQVLVYPATDAGQDTGSYRANATGYFMEAAALRWFWEQYLGPDGDEAHPYASPLRAADLSGLPPAHLVTAGCDSLCDEGRAYAERLRAAGVPVSERHYPGMFHGFFAFPGLLADARDALSGVAEAVARTAGDRKNRGDHRGSAG</sequence>
<dbReference type="ESTHER" id="9actn-a0a1e5pjr6">
    <property type="family name" value="Hormone-sensitive_lipase_like"/>
</dbReference>
<evidence type="ECO:0000313" key="6">
    <source>
        <dbReference type="EMBL" id="OEJ29808.1"/>
    </source>
</evidence>
<dbReference type="PANTHER" id="PTHR48081:SF8">
    <property type="entry name" value="ALPHA_BETA HYDROLASE FOLD-3 DOMAIN-CONTAINING PROTEIN-RELATED"/>
    <property type="match status" value="1"/>
</dbReference>
<dbReference type="AlphaFoldDB" id="A0A1E5PJR6"/>
<dbReference type="STRING" id="285458.BGM19_06315"/>
<evidence type="ECO:0000259" key="5">
    <source>
        <dbReference type="Pfam" id="PF07859"/>
    </source>
</evidence>
<dbReference type="PANTHER" id="PTHR48081">
    <property type="entry name" value="AB HYDROLASE SUPERFAMILY PROTEIN C4A8.06C"/>
    <property type="match status" value="1"/>
</dbReference>
<dbReference type="InterPro" id="IPR029058">
    <property type="entry name" value="AB_hydrolase_fold"/>
</dbReference>
<evidence type="ECO:0000256" key="1">
    <source>
        <dbReference type="ARBA" id="ARBA00010515"/>
    </source>
</evidence>
<dbReference type="EMBL" id="MEHJ01000001">
    <property type="protein sequence ID" value="OEJ29808.1"/>
    <property type="molecule type" value="Genomic_DNA"/>
</dbReference>
<dbReference type="Pfam" id="PF07859">
    <property type="entry name" value="Abhydrolase_3"/>
    <property type="match status" value="1"/>
</dbReference>
<accession>A0A1E5PJR6</accession>
<gene>
    <name evidence="6" type="ORF">AS594_30425</name>
</gene>
<protein>
    <submittedName>
        <fullName evidence="6">Carboxylesterase</fullName>
    </submittedName>
</protein>
<feature type="active site" evidence="3">
    <location>
        <position position="149"/>
    </location>
</feature>
<dbReference type="SUPFAM" id="SSF53474">
    <property type="entry name" value="alpha/beta-Hydrolases"/>
    <property type="match status" value="1"/>
</dbReference>
<feature type="domain" description="Alpha/beta hydrolase fold-3" evidence="5">
    <location>
        <begin position="71"/>
        <end position="277"/>
    </location>
</feature>
<evidence type="ECO:0000256" key="2">
    <source>
        <dbReference type="ARBA" id="ARBA00022801"/>
    </source>
</evidence>
<dbReference type="PROSITE" id="PS01174">
    <property type="entry name" value="LIPASE_GDXG_SER"/>
    <property type="match status" value="1"/>
</dbReference>
<comment type="similarity">
    <text evidence="1">Belongs to the 'GDXG' lipolytic enzyme family.</text>
</comment>
<keyword evidence="7" id="KW-1185">Reference proteome</keyword>
<dbReference type="InterPro" id="IPR013094">
    <property type="entry name" value="AB_hydrolase_3"/>
</dbReference>
<evidence type="ECO:0000256" key="3">
    <source>
        <dbReference type="PROSITE-ProRule" id="PRU10038"/>
    </source>
</evidence>
<dbReference type="Proteomes" id="UP000095759">
    <property type="component" value="Unassembled WGS sequence"/>
</dbReference>
<dbReference type="GO" id="GO:0016787">
    <property type="term" value="F:hydrolase activity"/>
    <property type="evidence" value="ECO:0007669"/>
    <property type="project" value="UniProtKB-KW"/>
</dbReference>
<comment type="caution">
    <text evidence="6">The sequence shown here is derived from an EMBL/GenBank/DDBJ whole genome shotgun (WGS) entry which is preliminary data.</text>
</comment>
<dbReference type="FunFam" id="3.40.50.1820:FF:000089">
    <property type="entry name" value="Alpha/beta hydrolase"/>
    <property type="match status" value="1"/>
</dbReference>
<evidence type="ECO:0000256" key="4">
    <source>
        <dbReference type="SAM" id="MobiDB-lite"/>
    </source>
</evidence>
<keyword evidence="2" id="KW-0378">Hydrolase</keyword>
<name>A0A1E5PJR6_9ACTN</name>
<feature type="region of interest" description="Disordered" evidence="4">
    <location>
        <begin position="29"/>
        <end position="49"/>
    </location>
</feature>
<evidence type="ECO:0000313" key="7">
    <source>
        <dbReference type="Proteomes" id="UP000095759"/>
    </source>
</evidence>
<proteinExistence type="inferred from homology"/>
<dbReference type="OrthoDB" id="128186at2"/>
<dbReference type="InterPro" id="IPR050300">
    <property type="entry name" value="GDXG_lipolytic_enzyme"/>
</dbReference>
<organism evidence="6 7">
    <name type="scientific">Streptomyces agglomeratus</name>
    <dbReference type="NCBI Taxonomy" id="285458"/>
    <lineage>
        <taxon>Bacteria</taxon>
        <taxon>Bacillati</taxon>
        <taxon>Actinomycetota</taxon>
        <taxon>Actinomycetes</taxon>
        <taxon>Kitasatosporales</taxon>
        <taxon>Streptomycetaceae</taxon>
        <taxon>Streptomyces</taxon>
    </lineage>
</organism>
<dbReference type="Gene3D" id="3.40.50.1820">
    <property type="entry name" value="alpha/beta hydrolase"/>
    <property type="match status" value="1"/>
</dbReference>
<reference evidence="6 7" key="1">
    <citation type="submission" date="2016-08" db="EMBL/GenBank/DDBJ databases">
        <title>Complete genome sequence of Streptomyces agglomeratus strain 6-3-2, a novel anti-MRSA actinomycete isolated from Wuli of Tebit, China.</title>
        <authorList>
            <person name="Chen X."/>
        </authorList>
    </citation>
    <scope>NUCLEOTIDE SEQUENCE [LARGE SCALE GENOMIC DNA]</scope>
    <source>
        <strain evidence="6 7">6-3-2</strain>
    </source>
</reference>